<sequence length="160" mass="18938">MHFVFQRSFLPILSICQLEASQSRKKIIQIIFTWYIFGKPTGRWFLVEPKWLVKRCFTLCHTQCNLIIPCRPVCPLNCSVVSDPLSLLLLPFSSFQSFYLFFFFFFFSFPCSAPCFRAKFQRKRSATIIGGGFGYSWERKHMLEREKKKTIYLAWQGENV</sequence>
<keyword evidence="1" id="KW-0812">Transmembrane</keyword>
<evidence type="ECO:0000313" key="2">
    <source>
        <dbReference type="EMBL" id="RPA94673.1"/>
    </source>
</evidence>
<reference evidence="2 3" key="1">
    <citation type="journal article" date="2018" name="Nat. Ecol. Evol.">
        <title>Pezizomycetes genomes reveal the molecular basis of ectomycorrhizal truffle lifestyle.</title>
        <authorList>
            <person name="Murat C."/>
            <person name="Payen T."/>
            <person name="Noel B."/>
            <person name="Kuo A."/>
            <person name="Morin E."/>
            <person name="Chen J."/>
            <person name="Kohler A."/>
            <person name="Krizsan K."/>
            <person name="Balestrini R."/>
            <person name="Da Silva C."/>
            <person name="Montanini B."/>
            <person name="Hainaut M."/>
            <person name="Levati E."/>
            <person name="Barry K.W."/>
            <person name="Belfiori B."/>
            <person name="Cichocki N."/>
            <person name="Clum A."/>
            <person name="Dockter R.B."/>
            <person name="Fauchery L."/>
            <person name="Guy J."/>
            <person name="Iotti M."/>
            <person name="Le Tacon F."/>
            <person name="Lindquist E.A."/>
            <person name="Lipzen A."/>
            <person name="Malagnac F."/>
            <person name="Mello A."/>
            <person name="Molinier V."/>
            <person name="Miyauchi S."/>
            <person name="Poulain J."/>
            <person name="Riccioni C."/>
            <person name="Rubini A."/>
            <person name="Sitrit Y."/>
            <person name="Splivallo R."/>
            <person name="Traeger S."/>
            <person name="Wang M."/>
            <person name="Zifcakova L."/>
            <person name="Wipf D."/>
            <person name="Zambonelli A."/>
            <person name="Paolocci F."/>
            <person name="Nowrousian M."/>
            <person name="Ottonello S."/>
            <person name="Baldrian P."/>
            <person name="Spatafora J.W."/>
            <person name="Henrissat B."/>
            <person name="Nagy L.G."/>
            <person name="Aury J.M."/>
            <person name="Wincker P."/>
            <person name="Grigoriev I.V."/>
            <person name="Bonfante P."/>
            <person name="Martin F.M."/>
        </authorList>
    </citation>
    <scope>NUCLEOTIDE SEQUENCE [LARGE SCALE GENOMIC DNA]</scope>
    <source>
        <strain evidence="2 3">120613-1</strain>
    </source>
</reference>
<dbReference type="EMBL" id="ML120434">
    <property type="protein sequence ID" value="RPA94673.1"/>
    <property type="molecule type" value="Genomic_DNA"/>
</dbReference>
<gene>
    <name evidence="2" type="ORF">L873DRAFT_1402217</name>
</gene>
<proteinExistence type="predicted"/>
<accession>A0A3N4J8Q5</accession>
<dbReference type="AlphaFoldDB" id="A0A3N4J8Q5"/>
<evidence type="ECO:0000256" key="1">
    <source>
        <dbReference type="SAM" id="Phobius"/>
    </source>
</evidence>
<dbReference type="Proteomes" id="UP000276215">
    <property type="component" value="Unassembled WGS sequence"/>
</dbReference>
<keyword evidence="3" id="KW-1185">Reference proteome</keyword>
<protein>
    <submittedName>
        <fullName evidence="2">Uncharacterized protein</fullName>
    </submittedName>
</protein>
<name>A0A3N4J8Q5_9PEZI</name>
<organism evidence="2 3">
    <name type="scientific">Choiromyces venosus 120613-1</name>
    <dbReference type="NCBI Taxonomy" id="1336337"/>
    <lineage>
        <taxon>Eukaryota</taxon>
        <taxon>Fungi</taxon>
        <taxon>Dikarya</taxon>
        <taxon>Ascomycota</taxon>
        <taxon>Pezizomycotina</taxon>
        <taxon>Pezizomycetes</taxon>
        <taxon>Pezizales</taxon>
        <taxon>Tuberaceae</taxon>
        <taxon>Choiromyces</taxon>
    </lineage>
</organism>
<evidence type="ECO:0000313" key="3">
    <source>
        <dbReference type="Proteomes" id="UP000276215"/>
    </source>
</evidence>
<feature type="transmembrane region" description="Helical" evidence="1">
    <location>
        <begin position="98"/>
        <end position="116"/>
    </location>
</feature>
<keyword evidence="1" id="KW-0472">Membrane</keyword>
<keyword evidence="1" id="KW-1133">Transmembrane helix</keyword>